<feature type="transmembrane region" description="Helical" evidence="1">
    <location>
        <begin position="37"/>
        <end position="59"/>
    </location>
</feature>
<evidence type="ECO:0000313" key="3">
    <source>
        <dbReference type="Proteomes" id="UP001163823"/>
    </source>
</evidence>
<keyword evidence="1" id="KW-1133">Transmembrane helix</keyword>
<name>A0AAD7LUE6_QUISA</name>
<evidence type="ECO:0000256" key="1">
    <source>
        <dbReference type="SAM" id="Phobius"/>
    </source>
</evidence>
<dbReference type="AlphaFoldDB" id="A0AAD7LUE6"/>
<keyword evidence="1" id="KW-0472">Membrane</keyword>
<dbReference type="PANTHER" id="PTHR34125:SF2">
    <property type="entry name" value="TRANSMEMBRANE PROTEIN"/>
    <property type="match status" value="1"/>
</dbReference>
<dbReference type="EMBL" id="JARAOO010000006">
    <property type="protein sequence ID" value="KAJ7963631.1"/>
    <property type="molecule type" value="Genomic_DNA"/>
</dbReference>
<reference evidence="2" key="1">
    <citation type="journal article" date="2023" name="Science">
        <title>Elucidation of the pathway for biosynthesis of saponin adjuvants from the soapbark tree.</title>
        <authorList>
            <person name="Reed J."/>
            <person name="Orme A."/>
            <person name="El-Demerdash A."/>
            <person name="Owen C."/>
            <person name="Martin L.B.B."/>
            <person name="Misra R.C."/>
            <person name="Kikuchi S."/>
            <person name="Rejzek M."/>
            <person name="Martin A.C."/>
            <person name="Harkess A."/>
            <person name="Leebens-Mack J."/>
            <person name="Louveau T."/>
            <person name="Stephenson M.J."/>
            <person name="Osbourn A."/>
        </authorList>
    </citation>
    <scope>NUCLEOTIDE SEQUENCE</scope>
    <source>
        <strain evidence="2">S10</strain>
    </source>
</reference>
<protein>
    <submittedName>
        <fullName evidence="2">Transmembrane protein</fullName>
    </submittedName>
</protein>
<dbReference type="KEGG" id="qsa:O6P43_013557"/>
<comment type="caution">
    <text evidence="2">The sequence shown here is derived from an EMBL/GenBank/DDBJ whole genome shotgun (WGS) entry which is preliminary data.</text>
</comment>
<gene>
    <name evidence="2" type="ORF">O6P43_013557</name>
</gene>
<organism evidence="2 3">
    <name type="scientific">Quillaja saponaria</name>
    <name type="common">Soap bark tree</name>
    <dbReference type="NCBI Taxonomy" id="32244"/>
    <lineage>
        <taxon>Eukaryota</taxon>
        <taxon>Viridiplantae</taxon>
        <taxon>Streptophyta</taxon>
        <taxon>Embryophyta</taxon>
        <taxon>Tracheophyta</taxon>
        <taxon>Spermatophyta</taxon>
        <taxon>Magnoliopsida</taxon>
        <taxon>eudicotyledons</taxon>
        <taxon>Gunneridae</taxon>
        <taxon>Pentapetalae</taxon>
        <taxon>rosids</taxon>
        <taxon>fabids</taxon>
        <taxon>Fabales</taxon>
        <taxon>Quillajaceae</taxon>
        <taxon>Quillaja</taxon>
    </lineage>
</organism>
<proteinExistence type="predicted"/>
<keyword evidence="1 2" id="KW-0812">Transmembrane</keyword>
<dbReference type="PANTHER" id="PTHR34125">
    <property type="entry name" value="OS01G0762900 PROTEIN"/>
    <property type="match status" value="1"/>
</dbReference>
<accession>A0AAD7LUE6</accession>
<dbReference type="Proteomes" id="UP001163823">
    <property type="component" value="Chromosome 6"/>
</dbReference>
<keyword evidence="3" id="KW-1185">Reference proteome</keyword>
<evidence type="ECO:0000313" key="2">
    <source>
        <dbReference type="EMBL" id="KAJ7963631.1"/>
    </source>
</evidence>
<sequence>MEIPEKLHKFIYRFLLLVLFSLTIFSLILLTPRFLTILAYFWPLFLSTALFLAVVLVFVKTSSVPATDASVVDKPGEGLLDYVAGLPERPVESHKSE</sequence>
<feature type="transmembrane region" description="Helical" evidence="1">
    <location>
        <begin position="12"/>
        <end position="31"/>
    </location>
</feature>